<evidence type="ECO:0000256" key="4">
    <source>
        <dbReference type="ARBA" id="ARBA00022777"/>
    </source>
</evidence>
<dbReference type="EMBL" id="CP022117">
    <property type="protein sequence ID" value="ASG15227.1"/>
    <property type="molecule type" value="Genomic_DNA"/>
</dbReference>
<keyword evidence="2" id="KW-0808">Transferase</keyword>
<name>A0A2C9NVQ4_SALET</name>
<dbReference type="Pfam" id="PF07005">
    <property type="entry name" value="SBD_N"/>
    <property type="match status" value="1"/>
</dbReference>
<keyword evidence="4" id="KW-0418">Kinase</keyword>
<accession>A0A2C9NVQ4</accession>
<keyword evidence="6" id="KW-0119">Carbohydrate metabolism</keyword>
<evidence type="ECO:0000313" key="10">
    <source>
        <dbReference type="Proteomes" id="UP000197157"/>
    </source>
</evidence>
<dbReference type="InterPro" id="IPR011618">
    <property type="entry name" value="PTS_EIIBC_GUT_N"/>
</dbReference>
<dbReference type="InterPro" id="IPR037051">
    <property type="entry name" value="4-carb_acid_sugar_kinase_N_sf"/>
</dbReference>
<dbReference type="Gene3D" id="3.40.980.20">
    <property type="entry name" value="Four-carbon acid sugar kinase, nucleotide binding domain"/>
    <property type="match status" value="1"/>
</dbReference>
<dbReference type="RefSeq" id="WP_088730086.1">
    <property type="nucleotide sequence ID" value="NZ_CP022117.1"/>
</dbReference>
<evidence type="ECO:0000256" key="6">
    <source>
        <dbReference type="ARBA" id="ARBA00023277"/>
    </source>
</evidence>
<dbReference type="GO" id="GO:0016301">
    <property type="term" value="F:kinase activity"/>
    <property type="evidence" value="ECO:0007669"/>
    <property type="project" value="UniProtKB-KW"/>
</dbReference>
<dbReference type="PANTHER" id="PTHR39427">
    <property type="match status" value="1"/>
</dbReference>
<dbReference type="InterPro" id="IPR031475">
    <property type="entry name" value="NBD_C"/>
</dbReference>
<reference evidence="9 10" key="1">
    <citation type="submission" date="2017-06" db="EMBL/GenBank/DDBJ databases">
        <title>Salmonella reference genomes for public health.</title>
        <authorList>
            <person name="Robertson J."/>
            <person name="Yoshida C."/>
            <person name="Gurnik S."/>
            <person name="Nash J."/>
        </authorList>
    </citation>
    <scope>NUCLEOTIDE SEQUENCE [LARGE SCALE GENOMIC DNA]</scope>
    <source>
        <strain evidence="9 10">S-1643</strain>
    </source>
</reference>
<dbReference type="InterPro" id="IPR010737">
    <property type="entry name" value="4-carb_acid_sugar_kinase_N"/>
</dbReference>
<evidence type="ECO:0000259" key="8">
    <source>
        <dbReference type="PROSITE" id="PS51102"/>
    </source>
</evidence>
<dbReference type="GO" id="GO:0005886">
    <property type="term" value="C:plasma membrane"/>
    <property type="evidence" value="ECO:0007669"/>
    <property type="project" value="TreeGrafter"/>
</dbReference>
<evidence type="ECO:0000256" key="3">
    <source>
        <dbReference type="ARBA" id="ARBA00022741"/>
    </source>
</evidence>
<comment type="similarity">
    <text evidence="1">Belongs to the four-carbon acid sugar kinase family.</text>
</comment>
<dbReference type="Proteomes" id="UP000197157">
    <property type="component" value="Chromosome"/>
</dbReference>
<evidence type="ECO:0000256" key="2">
    <source>
        <dbReference type="ARBA" id="ARBA00022679"/>
    </source>
</evidence>
<dbReference type="GO" id="GO:0009401">
    <property type="term" value="P:phosphoenolpyruvate-dependent sugar phosphotransferase system"/>
    <property type="evidence" value="ECO:0007669"/>
    <property type="project" value="InterPro"/>
</dbReference>
<dbReference type="SUPFAM" id="SSF142764">
    <property type="entry name" value="YgbK-like"/>
    <property type="match status" value="1"/>
</dbReference>
<proteinExistence type="inferred from homology"/>
<dbReference type="PANTHER" id="PTHR39427:SF1">
    <property type="entry name" value="PTS SYSTEM GLUCITOL_SORBITOL-SPECIFIC EIIB COMPONENT"/>
    <property type="match status" value="1"/>
</dbReference>
<dbReference type="Pfam" id="PF17042">
    <property type="entry name" value="NBD_C"/>
    <property type="match status" value="1"/>
</dbReference>
<dbReference type="InterPro" id="IPR004702">
    <property type="entry name" value="PTS_sorb_EIIBC"/>
</dbReference>
<sequence length="571" mass="61245">MEKHLLINKGSKGWGGPLTISIGQEKKIAYITGGICPAVVERLSELTGWPSVDVFKNGEPPEDEIGLMVIDCGGTLRCGLYPKRGIPTINLHPTGKSGPLAEFIHEGIYVSGVTPACIEMVWPQGEGGKLGIVADDLTGATTVGVLLAHSGLKTAAFFDTQSMARNEVEYPAMVVSSGSRPLPKAEAQHEVSAAVKLLQARGAHYFTKRIDTTLRGGIGFEIDAMLEQLPQETVAVVVPAMPQSRRILVGGYSVIDSVALSRTDVARDVRTPVTESWVPGLLAAQTHHQIGHISLSSVMKGEAQIQQDLQEQQQRGIRVIVVDAITVDDVDAIAGAVVALNWNVLAVDPGPFTERLAVRRGLMREARNNAPASTVAENQRGSILIVAGSATSVTKKQLQHLIANDERVCHIPVDAELLVDKKNAAEIEINRVVQHARQCVPAQQNALFVFESALTGRLLDLQEEEKRFGLAHGQAAENINQGLGRIVREVLSCAGNEIKGLYLTGGDTMVNVLKELGATGTEMIDYVIPQTDMVRIIGGEYTGLICVGKGGLTGPEDIVSTIIDRIYKEAQ</sequence>
<dbReference type="GO" id="GO:0008982">
    <property type="term" value="F:protein-N(PI)-phosphohistidine-sugar phosphotransferase activity"/>
    <property type="evidence" value="ECO:0007669"/>
    <property type="project" value="InterPro"/>
</dbReference>
<organism evidence="9 10">
    <name type="scientific">Salmonella enterica subsp. enterica serovar Macclesfield str. S-1643</name>
    <dbReference type="NCBI Taxonomy" id="1242107"/>
    <lineage>
        <taxon>Bacteria</taxon>
        <taxon>Pseudomonadati</taxon>
        <taxon>Pseudomonadota</taxon>
        <taxon>Gammaproteobacteria</taxon>
        <taxon>Enterobacterales</taxon>
        <taxon>Enterobacteriaceae</taxon>
        <taxon>Salmonella</taxon>
    </lineage>
</organism>
<dbReference type="Pfam" id="PF03612">
    <property type="entry name" value="EIIBC-GUT_N"/>
    <property type="match status" value="1"/>
</dbReference>
<dbReference type="Gene3D" id="3.40.50.10840">
    <property type="entry name" value="Putative sugar-binding, N-terminal domain"/>
    <property type="match status" value="1"/>
</dbReference>
<dbReference type="AlphaFoldDB" id="A0A2C9NVQ4"/>
<gene>
    <name evidence="9" type="ORF">LFZ25_04245</name>
</gene>
<feature type="domain" description="PTS EIIB type-5" evidence="8">
    <location>
        <begin position="1"/>
        <end position="214"/>
    </location>
</feature>
<keyword evidence="9" id="KW-0762">Sugar transport</keyword>
<evidence type="ECO:0000256" key="7">
    <source>
        <dbReference type="PROSITE-ProRule" id="PRU00425"/>
    </source>
</evidence>
<keyword evidence="5" id="KW-0067">ATP-binding</keyword>
<keyword evidence="9" id="KW-0813">Transport</keyword>
<evidence type="ECO:0000256" key="1">
    <source>
        <dbReference type="ARBA" id="ARBA00005715"/>
    </source>
</evidence>
<dbReference type="InterPro" id="IPR042213">
    <property type="entry name" value="NBD_C_sf"/>
</dbReference>
<dbReference type="PROSITE" id="PS51102">
    <property type="entry name" value="PTS_EIIB_TYPE_5"/>
    <property type="match status" value="1"/>
</dbReference>
<evidence type="ECO:0000313" key="9">
    <source>
        <dbReference type="EMBL" id="ASG15227.1"/>
    </source>
</evidence>
<protein>
    <submittedName>
        <fullName evidence="9">PTS sugar transporter subunit IIBC</fullName>
    </submittedName>
</protein>
<evidence type="ECO:0000256" key="5">
    <source>
        <dbReference type="ARBA" id="ARBA00022840"/>
    </source>
</evidence>
<dbReference type="GO" id="GO:0005524">
    <property type="term" value="F:ATP binding"/>
    <property type="evidence" value="ECO:0007669"/>
    <property type="project" value="UniProtKB-KW"/>
</dbReference>
<feature type="modified residue" description="Phosphocysteine; by EIIA" evidence="7">
    <location>
        <position position="72"/>
    </location>
</feature>
<keyword evidence="3" id="KW-0547">Nucleotide-binding</keyword>